<dbReference type="EMBL" id="BEZZ01000978">
    <property type="protein sequence ID" value="GCC37321.1"/>
    <property type="molecule type" value="Genomic_DNA"/>
</dbReference>
<dbReference type="OrthoDB" id="9928592at2759"/>
<dbReference type="Proteomes" id="UP000287033">
    <property type="component" value="Unassembled WGS sequence"/>
</dbReference>
<sequence length="613" mass="67344">MGIVPAALLTAAAILALHLRGSVTFNPGSDGPARAAVPRNLFYQGKRPMETPGSFDQLTNCLKPVDLLNGMCSNGGSGIYSQTREHCSSKRQRRRAQNFTDNDLQTLLNEMQPRRDRLLGVHGRKPQKPISRAMWREVAVALNATSLTSRTADQCRKKFNDLTRAGKEKLMHNARERQECRGGIPNIKELTPYEEQAVQLLGRQCGLAVVADGEIGVTVQTSEPSQQWGLEDDDDDDDDDEEEEKLCFLINYDDEEVDDENKPDRESLQLDAAPFSTVPIPSISPPASLAFSLPQSSSDMVTRARVDGVSEEVARGDSQGVRESDEWGMGEDMPLPQRRPRRRMPLNSEPWESDFMGTRPKRRMYSEHHTYVQALRSVFEDVQHLTAVTLESTALICNSIKEAFTSLQASMEHVAASLESAARPHFRNAQEPVHAPTPSDVQNAALAVIGERIDSTLHVGFQTLGAGIQAAVSHGFQDLIAAIKPTIPLVNGNANKGPSAMPMFEGNLPGTAGSQDSHMWQTSDLSSHSIKSAEFRKQYQTAHTEAHKIQPVAAPCQEQAALGGGPPQSHEPFAAQELPIPSCDTQVAPRRNSRIGDRKARLTTLGKLCMKRK</sequence>
<evidence type="ECO:0000259" key="3">
    <source>
        <dbReference type="Pfam" id="PF13873"/>
    </source>
</evidence>
<dbReference type="AlphaFoldDB" id="A0A401T3T9"/>
<name>A0A401T3T9_CHIPU</name>
<dbReference type="Pfam" id="PF13873">
    <property type="entry name" value="Myb_DNA-bind_5"/>
    <property type="match status" value="1"/>
</dbReference>
<comment type="caution">
    <text evidence="4">The sequence shown here is derived from an EMBL/GenBank/DDBJ whole genome shotgun (WGS) entry which is preliminary data.</text>
</comment>
<dbReference type="InterPro" id="IPR028002">
    <property type="entry name" value="Myb_DNA-bind_5"/>
</dbReference>
<evidence type="ECO:0000256" key="2">
    <source>
        <dbReference type="SAM" id="SignalP"/>
    </source>
</evidence>
<feature type="chain" id="PRO_5018969846" description="Myb/SANT-like DNA-binding domain-containing protein" evidence="2">
    <location>
        <begin position="25"/>
        <end position="613"/>
    </location>
</feature>
<evidence type="ECO:0000313" key="5">
    <source>
        <dbReference type="Proteomes" id="UP000287033"/>
    </source>
</evidence>
<dbReference type="GO" id="GO:0005634">
    <property type="term" value="C:nucleus"/>
    <property type="evidence" value="ECO:0007669"/>
    <property type="project" value="TreeGrafter"/>
</dbReference>
<keyword evidence="2" id="KW-0732">Signal</keyword>
<evidence type="ECO:0000256" key="1">
    <source>
        <dbReference type="SAM" id="MobiDB-lite"/>
    </source>
</evidence>
<feature type="compositionally biased region" description="Polar residues" evidence="1">
    <location>
        <begin position="219"/>
        <end position="228"/>
    </location>
</feature>
<feature type="domain" description="Myb/SANT-like DNA-binding" evidence="3">
    <location>
        <begin position="95"/>
        <end position="171"/>
    </location>
</feature>
<dbReference type="STRING" id="137246.A0A401T3T9"/>
<organism evidence="4 5">
    <name type="scientific">Chiloscyllium punctatum</name>
    <name type="common">Brownbanded bambooshark</name>
    <name type="synonym">Hemiscyllium punctatum</name>
    <dbReference type="NCBI Taxonomy" id="137246"/>
    <lineage>
        <taxon>Eukaryota</taxon>
        <taxon>Metazoa</taxon>
        <taxon>Chordata</taxon>
        <taxon>Craniata</taxon>
        <taxon>Vertebrata</taxon>
        <taxon>Chondrichthyes</taxon>
        <taxon>Elasmobranchii</taxon>
        <taxon>Galeomorphii</taxon>
        <taxon>Galeoidea</taxon>
        <taxon>Orectolobiformes</taxon>
        <taxon>Hemiscylliidae</taxon>
        <taxon>Chiloscyllium</taxon>
    </lineage>
</organism>
<proteinExistence type="predicted"/>
<dbReference type="PANTHER" id="PTHR23098:SF23">
    <property type="entry name" value="MYB-RELATED TRANSCRIPTION FACTOR, PARTNER OF PROFILIN-LIKE ISOFORM X2-RELATED"/>
    <property type="match status" value="1"/>
</dbReference>
<feature type="region of interest" description="Disordered" evidence="1">
    <location>
        <begin position="309"/>
        <end position="355"/>
    </location>
</feature>
<accession>A0A401T3T9</accession>
<gene>
    <name evidence="4" type="ORF">chiPu_0015825</name>
</gene>
<protein>
    <recommendedName>
        <fullName evidence="3">Myb/SANT-like DNA-binding domain-containing protein</fullName>
    </recommendedName>
</protein>
<feature type="region of interest" description="Disordered" evidence="1">
    <location>
        <begin position="219"/>
        <end position="242"/>
    </location>
</feature>
<feature type="compositionally biased region" description="Basic and acidic residues" evidence="1">
    <location>
        <begin position="309"/>
        <end position="325"/>
    </location>
</feature>
<keyword evidence="5" id="KW-1185">Reference proteome</keyword>
<evidence type="ECO:0000313" key="4">
    <source>
        <dbReference type="EMBL" id="GCC37321.1"/>
    </source>
</evidence>
<feature type="compositionally biased region" description="Acidic residues" evidence="1">
    <location>
        <begin position="230"/>
        <end position="242"/>
    </location>
</feature>
<dbReference type="PANTHER" id="PTHR23098">
    <property type="entry name" value="AGAP001331-PA-RELATED"/>
    <property type="match status" value="1"/>
</dbReference>
<reference evidence="4 5" key="1">
    <citation type="journal article" date="2018" name="Nat. Ecol. Evol.">
        <title>Shark genomes provide insights into elasmobranch evolution and the origin of vertebrates.</title>
        <authorList>
            <person name="Hara Y"/>
            <person name="Yamaguchi K"/>
            <person name="Onimaru K"/>
            <person name="Kadota M"/>
            <person name="Koyanagi M"/>
            <person name="Keeley SD"/>
            <person name="Tatsumi K"/>
            <person name="Tanaka K"/>
            <person name="Motone F"/>
            <person name="Kageyama Y"/>
            <person name="Nozu R"/>
            <person name="Adachi N"/>
            <person name="Nishimura O"/>
            <person name="Nakagawa R"/>
            <person name="Tanegashima C"/>
            <person name="Kiyatake I"/>
            <person name="Matsumoto R"/>
            <person name="Murakumo K"/>
            <person name="Nishida K"/>
            <person name="Terakita A"/>
            <person name="Kuratani S"/>
            <person name="Sato K"/>
            <person name="Hyodo S Kuraku.S."/>
        </authorList>
    </citation>
    <scope>NUCLEOTIDE SEQUENCE [LARGE SCALE GENOMIC DNA]</scope>
</reference>
<feature type="signal peptide" evidence="2">
    <location>
        <begin position="1"/>
        <end position="24"/>
    </location>
</feature>